<evidence type="ECO:0000313" key="14">
    <source>
        <dbReference type="Proteomes" id="UP000193467"/>
    </source>
</evidence>
<feature type="region of interest" description="Disordered" evidence="12">
    <location>
        <begin position="293"/>
        <end position="350"/>
    </location>
</feature>
<evidence type="ECO:0000256" key="4">
    <source>
        <dbReference type="ARBA" id="ARBA00022448"/>
    </source>
</evidence>
<feature type="compositionally biased region" description="Low complexity" evidence="12">
    <location>
        <begin position="12"/>
        <end position="31"/>
    </location>
</feature>
<keyword evidence="11" id="KW-0472">Membrane</keyword>
<comment type="caution">
    <text evidence="13">The sequence shown here is derived from an EMBL/GenBank/DDBJ whole genome shotgun (WGS) entry which is preliminary data.</text>
</comment>
<evidence type="ECO:0000256" key="9">
    <source>
        <dbReference type="ARBA" id="ARBA00023010"/>
    </source>
</evidence>
<organism evidence="13 14">
    <name type="scientific">Leucosporidium creatinivorum</name>
    <dbReference type="NCBI Taxonomy" id="106004"/>
    <lineage>
        <taxon>Eukaryota</taxon>
        <taxon>Fungi</taxon>
        <taxon>Dikarya</taxon>
        <taxon>Basidiomycota</taxon>
        <taxon>Pucciniomycotina</taxon>
        <taxon>Microbotryomycetes</taxon>
        <taxon>Leucosporidiales</taxon>
        <taxon>Leucosporidium</taxon>
    </lineage>
</organism>
<evidence type="ECO:0000256" key="11">
    <source>
        <dbReference type="ARBA" id="ARBA00023136"/>
    </source>
</evidence>
<evidence type="ECO:0000256" key="7">
    <source>
        <dbReference type="ARBA" id="ARBA00022927"/>
    </source>
</evidence>
<dbReference type="Proteomes" id="UP000193467">
    <property type="component" value="Unassembled WGS sequence"/>
</dbReference>
<dbReference type="OrthoDB" id="5598305at2759"/>
<keyword evidence="14" id="KW-1185">Reference proteome</keyword>
<evidence type="ECO:0000256" key="6">
    <source>
        <dbReference type="ARBA" id="ARBA00022792"/>
    </source>
</evidence>
<feature type="region of interest" description="Disordered" evidence="12">
    <location>
        <begin position="494"/>
        <end position="517"/>
    </location>
</feature>
<evidence type="ECO:0000313" key="13">
    <source>
        <dbReference type="EMBL" id="ORY55343.1"/>
    </source>
</evidence>
<feature type="compositionally biased region" description="Pro residues" evidence="12">
    <location>
        <begin position="1"/>
        <end position="11"/>
    </location>
</feature>
<evidence type="ECO:0000256" key="12">
    <source>
        <dbReference type="SAM" id="MobiDB-lite"/>
    </source>
</evidence>
<dbReference type="AlphaFoldDB" id="A0A1Y2D7V7"/>
<comment type="similarity">
    <text evidence="2">Belongs to the TIM54 family.</text>
</comment>
<gene>
    <name evidence="13" type="ORF">BCR35DRAFT_296521</name>
</gene>
<reference evidence="13 14" key="1">
    <citation type="submission" date="2016-07" db="EMBL/GenBank/DDBJ databases">
        <title>Pervasive Adenine N6-methylation of Active Genes in Fungi.</title>
        <authorList>
            <consortium name="DOE Joint Genome Institute"/>
            <person name="Mondo S.J."/>
            <person name="Dannebaum R.O."/>
            <person name="Kuo R.C."/>
            <person name="Labutti K."/>
            <person name="Haridas S."/>
            <person name="Kuo A."/>
            <person name="Salamov A."/>
            <person name="Ahrendt S.R."/>
            <person name="Lipzen A."/>
            <person name="Sullivan W."/>
            <person name="Andreopoulos W.B."/>
            <person name="Clum A."/>
            <person name="Lindquist E."/>
            <person name="Daum C."/>
            <person name="Ramamoorthy G.K."/>
            <person name="Gryganskyi A."/>
            <person name="Culley D."/>
            <person name="Magnuson J.K."/>
            <person name="James T.Y."/>
            <person name="O'Malley M.A."/>
            <person name="Stajich J.E."/>
            <person name="Spatafora J.W."/>
            <person name="Visel A."/>
            <person name="Grigoriev I.V."/>
        </authorList>
    </citation>
    <scope>NUCLEOTIDE SEQUENCE [LARGE SCALE GENOMIC DNA]</scope>
    <source>
        <strain evidence="13 14">62-1032</strain>
    </source>
</reference>
<name>A0A1Y2D7V7_9BASI</name>
<keyword evidence="4" id="KW-0813">Transport</keyword>
<sequence length="607" mass="67596">MADTPPTPPQAAPAAPVQPAAPAAAAPKVAPKLPPPPKAQNPFVYLGIPQAVFDYRPKMPGPKMTAFWAVTIGLTGAYIYDRRECERLQKEYIDKVKWMSEAPLDSMEMSRRIKVLGARVPEDGEVDRSSRWFKRYMRPIFVASGTDYILKTGTNPGGIGRTTLAEIRGRRITEASKDPALGVSALNSGSANIASVLTDRDAQDAQRDLDGGVVLLGRAALKEYLWALKKGYGEAIDLKEEARLEGLGLGANERRKDGRWEREEEIMVRELEAEDAKSEHAPFEVPLPAALQGLDGEDDAMTDSAPSGDAPPSNPLAFTPYRSITPASLPTRTPEPVKDDSPPVLLPPPATLPAQPPLLLVPFSHPFGIQKWPSKMVHFFNKRSDVRQGGEYALSILLAHHRAFAPPTIRTPSGSLQGILDDQIVNEVRVGEHKDLALAEGEPTGSPDLDFLSETDENPYHFRRSYRTLPSAHEYSKRTYYKDDLPPKLAVARELASGSRQPTKAEENYPPKMESELRKERLDKELRWRRELEGWAMVRSGSGVAWDEKWGVGEGSETPFRVYTMPTEEQRRELEEKRDAWYEDKKRQAEALEERLRSMPSPPADDE</sequence>
<dbReference type="EMBL" id="MCGR01000091">
    <property type="protein sequence ID" value="ORY55343.1"/>
    <property type="molecule type" value="Genomic_DNA"/>
</dbReference>
<dbReference type="InParanoid" id="A0A1Y2D7V7"/>
<feature type="compositionally biased region" description="Basic and acidic residues" evidence="12">
    <location>
        <begin position="503"/>
        <end position="517"/>
    </location>
</feature>
<accession>A0A1Y2D7V7</accession>
<evidence type="ECO:0000256" key="1">
    <source>
        <dbReference type="ARBA" id="ARBA00004434"/>
    </source>
</evidence>
<keyword evidence="9" id="KW-0811">Translocation</keyword>
<evidence type="ECO:0000256" key="10">
    <source>
        <dbReference type="ARBA" id="ARBA00023128"/>
    </source>
</evidence>
<dbReference type="STRING" id="106004.A0A1Y2D7V7"/>
<dbReference type="InterPro" id="IPR021056">
    <property type="entry name" value="Mt_import_IM_translocase_Tim54"/>
</dbReference>
<keyword evidence="6" id="KW-0999">Mitochondrion inner membrane</keyword>
<evidence type="ECO:0000256" key="8">
    <source>
        <dbReference type="ARBA" id="ARBA00022989"/>
    </source>
</evidence>
<keyword evidence="10" id="KW-0496">Mitochondrion</keyword>
<evidence type="ECO:0000256" key="2">
    <source>
        <dbReference type="ARBA" id="ARBA00006355"/>
    </source>
</evidence>
<keyword evidence="8" id="KW-1133">Transmembrane helix</keyword>
<comment type="subcellular location">
    <subcellularLocation>
        <location evidence="1">Mitochondrion inner membrane</location>
        <topology evidence="1">Single-pass membrane protein</topology>
    </subcellularLocation>
</comment>
<dbReference type="GO" id="GO:0005743">
    <property type="term" value="C:mitochondrial inner membrane"/>
    <property type="evidence" value="ECO:0007669"/>
    <property type="project" value="UniProtKB-SubCell"/>
</dbReference>
<dbReference type="GO" id="GO:0015031">
    <property type="term" value="P:protein transport"/>
    <property type="evidence" value="ECO:0007669"/>
    <property type="project" value="UniProtKB-KW"/>
</dbReference>
<keyword evidence="5" id="KW-0812">Transmembrane</keyword>
<dbReference type="Pfam" id="PF11711">
    <property type="entry name" value="Tim54"/>
    <property type="match status" value="1"/>
</dbReference>
<proteinExistence type="inferred from homology"/>
<evidence type="ECO:0000256" key="3">
    <source>
        <dbReference type="ARBA" id="ARBA00020796"/>
    </source>
</evidence>
<evidence type="ECO:0000256" key="5">
    <source>
        <dbReference type="ARBA" id="ARBA00022692"/>
    </source>
</evidence>
<feature type="region of interest" description="Disordered" evidence="12">
    <location>
        <begin position="1"/>
        <end position="33"/>
    </location>
</feature>
<protein>
    <recommendedName>
        <fullName evidence="3">Mitochondrial import inner membrane translocase subunit TIM54</fullName>
    </recommendedName>
</protein>
<keyword evidence="7" id="KW-0653">Protein transport</keyword>